<dbReference type="HOGENOM" id="CLU_684807_0_0_9"/>
<reference evidence="1 2" key="2">
    <citation type="journal article" date="2011" name="J. Bacteriol.">
        <title>Complete genome sequence of the anaerobic, halophilic alkalithermophile Natranaerobius thermophilus JW/NM-WN-LF.</title>
        <authorList>
            <person name="Zhao B."/>
            <person name="Mesbah N.M."/>
            <person name="Dalin E."/>
            <person name="Goodwin L."/>
            <person name="Nolan M."/>
            <person name="Pitluck S."/>
            <person name="Chertkov O."/>
            <person name="Brettin T.S."/>
            <person name="Han J."/>
            <person name="Larimer F.W."/>
            <person name="Land M.L."/>
            <person name="Hauser L."/>
            <person name="Kyrpides N."/>
            <person name="Wiegel J."/>
        </authorList>
    </citation>
    <scope>NUCLEOTIDE SEQUENCE [LARGE SCALE GENOMIC DNA]</scope>
    <source>
        <strain evidence="2">ATCC BAA-1301 / DSM 18059 / JW/NM-WN-LF</strain>
    </source>
</reference>
<dbReference type="EMBL" id="CP001034">
    <property type="protein sequence ID" value="ACB84393.1"/>
    <property type="molecule type" value="Genomic_DNA"/>
</dbReference>
<accession>B2A7U5</accession>
<dbReference type="Proteomes" id="UP000001683">
    <property type="component" value="Chromosome"/>
</dbReference>
<dbReference type="eggNOG" id="COG1508">
    <property type="taxonomic scope" value="Bacteria"/>
</dbReference>
<dbReference type="Gene3D" id="3.40.1350.10">
    <property type="match status" value="1"/>
</dbReference>
<sequence length="402" mass="46592">MVEDGEKISGHPILIKSDENISDIEKISFTSKEFDENWIQELIRKYPNILPVADIEAIFDPLIPIGREVPTNSGAIDNMFINTEGYLTIVETKLWRNPEARREVVGQIIDYAKEVCEWSFDELNERVKAYNYNYHGTRAGIIETIRKHNPEINESELVDSICKNMQRGRFLLLIVGDGIRESVEEMVNYLNQTPSILFTLALVELQMYKLDQNDYLVIPQIITRTREITRAVVKIDGVSIDKVEVDVDTSEDKSKKKKRRKLDEEEFYEKLSEHVSEENIDFVKRIFEDMQNLGCIIQWRQSSAMIRLKDPSGTKQKFTMFGISTNGEIITGWLSDQLRKYGISRKLATSHFSKIATLFGYNFDETLGLKESIKLDEMKDNYEEFIDIVSETINKIEEIIES</sequence>
<proteinExistence type="predicted"/>
<dbReference type="AlphaFoldDB" id="B2A7U5"/>
<evidence type="ECO:0000313" key="2">
    <source>
        <dbReference type="Proteomes" id="UP000001683"/>
    </source>
</evidence>
<keyword evidence="2" id="KW-1185">Reference proteome</keyword>
<evidence type="ECO:0000313" key="1">
    <source>
        <dbReference type="EMBL" id="ACB84393.1"/>
    </source>
</evidence>
<protein>
    <submittedName>
        <fullName evidence="1">Uncharacterized protein</fullName>
    </submittedName>
</protein>
<reference evidence="1 2" key="1">
    <citation type="submission" date="2008-04" db="EMBL/GenBank/DDBJ databases">
        <title>Complete sequence of chromosome of Natranaerobius thermophilus JW/NM-WN-LF.</title>
        <authorList>
            <consortium name="US DOE Joint Genome Institute"/>
            <person name="Copeland A."/>
            <person name="Lucas S."/>
            <person name="Lapidus A."/>
            <person name="Glavina del Rio T."/>
            <person name="Dalin E."/>
            <person name="Tice H."/>
            <person name="Bruce D."/>
            <person name="Goodwin L."/>
            <person name="Pitluck S."/>
            <person name="Chertkov O."/>
            <person name="Brettin T."/>
            <person name="Detter J.C."/>
            <person name="Han C."/>
            <person name="Kuske C.R."/>
            <person name="Schmutz J."/>
            <person name="Larimer F."/>
            <person name="Land M."/>
            <person name="Hauser L."/>
            <person name="Kyrpides N."/>
            <person name="Lykidis A."/>
            <person name="Mesbah N.M."/>
            <person name="Wiegel J."/>
        </authorList>
    </citation>
    <scope>NUCLEOTIDE SEQUENCE [LARGE SCALE GENOMIC DNA]</scope>
    <source>
        <strain evidence="2">ATCC BAA-1301 / DSM 18059 / JW/NM-WN-LF</strain>
    </source>
</reference>
<dbReference type="RefSeq" id="WP_012447272.1">
    <property type="nucleotide sequence ID" value="NC_010718.1"/>
</dbReference>
<name>B2A7U5_NATTJ</name>
<dbReference type="STRING" id="457570.Nther_0807"/>
<dbReference type="KEGG" id="nth:Nther_0807"/>
<dbReference type="OrthoDB" id="570199at2"/>
<organism evidence="1 2">
    <name type="scientific">Natranaerobius thermophilus (strain ATCC BAA-1301 / DSM 18059 / JW/NM-WN-LF)</name>
    <dbReference type="NCBI Taxonomy" id="457570"/>
    <lineage>
        <taxon>Bacteria</taxon>
        <taxon>Bacillati</taxon>
        <taxon>Bacillota</taxon>
        <taxon>Clostridia</taxon>
        <taxon>Natranaerobiales</taxon>
        <taxon>Natranaerobiaceae</taxon>
        <taxon>Natranaerobius</taxon>
    </lineage>
</organism>
<dbReference type="InterPro" id="IPR011856">
    <property type="entry name" value="tRNA_endonuc-like_dom_sf"/>
</dbReference>
<dbReference type="InParanoid" id="B2A7U5"/>
<gene>
    <name evidence="1" type="ordered locus">Nther_0807</name>
</gene>
<dbReference type="GO" id="GO:0003676">
    <property type="term" value="F:nucleic acid binding"/>
    <property type="evidence" value="ECO:0007669"/>
    <property type="project" value="InterPro"/>
</dbReference>